<name>A0A7X1AWY7_9BACT</name>
<gene>
    <name evidence="1" type="ORF">H5P30_02105</name>
</gene>
<dbReference type="EMBL" id="JACHVA010000024">
    <property type="protein sequence ID" value="MBC2600568.1"/>
    <property type="molecule type" value="Genomic_DNA"/>
</dbReference>
<reference evidence="1 2" key="1">
    <citation type="submission" date="2020-07" db="EMBL/GenBank/DDBJ databases">
        <authorList>
            <person name="Feng X."/>
        </authorList>
    </citation>
    <scope>NUCLEOTIDE SEQUENCE [LARGE SCALE GENOMIC DNA]</scope>
    <source>
        <strain evidence="1 2">JCM14086</strain>
    </source>
</reference>
<proteinExistence type="predicted"/>
<comment type="caution">
    <text evidence="1">The sequence shown here is derived from an EMBL/GenBank/DDBJ whole genome shotgun (WGS) entry which is preliminary data.</text>
</comment>
<keyword evidence="2" id="KW-1185">Reference proteome</keyword>
<accession>A0A7X1AWY7</accession>
<evidence type="ECO:0000313" key="2">
    <source>
        <dbReference type="Proteomes" id="UP000525652"/>
    </source>
</evidence>
<evidence type="ECO:0000313" key="1">
    <source>
        <dbReference type="EMBL" id="MBC2600568.1"/>
    </source>
</evidence>
<dbReference type="Proteomes" id="UP000525652">
    <property type="component" value="Unassembled WGS sequence"/>
</dbReference>
<dbReference type="RefSeq" id="WP_185691316.1">
    <property type="nucleotide sequence ID" value="NZ_JACHVA010000024.1"/>
</dbReference>
<protein>
    <recommendedName>
        <fullName evidence="3">AbiV family abortive infection protein</fullName>
    </recommendedName>
</protein>
<sequence length="181" mass="21056">MNLREIEAHTKEIGETLLYCLENKKRLPTMILIYTAIDMLASLTRPIDQEDTNGLIYKDWVEKYLIDEIEVDVAAEDIWGARCGVLHTNQPDSRKSRSGLARRLEYYQGPKEHIDMLQSKIDPDRKKHIILNLEQLSEAFLSAIVLFFKDVNSDPELMKRLKHHGDKIFVRSSMEFPRDGI</sequence>
<organism evidence="1 2">
    <name type="scientific">Puniceicoccus vermicola</name>
    <dbReference type="NCBI Taxonomy" id="388746"/>
    <lineage>
        <taxon>Bacteria</taxon>
        <taxon>Pseudomonadati</taxon>
        <taxon>Verrucomicrobiota</taxon>
        <taxon>Opitutia</taxon>
        <taxon>Puniceicoccales</taxon>
        <taxon>Puniceicoccaceae</taxon>
        <taxon>Puniceicoccus</taxon>
    </lineage>
</organism>
<dbReference type="AlphaFoldDB" id="A0A7X1AWY7"/>
<evidence type="ECO:0008006" key="3">
    <source>
        <dbReference type="Google" id="ProtNLM"/>
    </source>
</evidence>